<dbReference type="InParanoid" id="L2GX87"/>
<keyword evidence="3" id="KW-1185">Reference proteome</keyword>
<evidence type="ECO:0000256" key="1">
    <source>
        <dbReference type="SAM" id="MobiDB-lite"/>
    </source>
</evidence>
<accession>L2GX87</accession>
<evidence type="ECO:0000313" key="3">
    <source>
        <dbReference type="Proteomes" id="UP000011081"/>
    </source>
</evidence>
<dbReference type="GeneID" id="19878685"/>
<dbReference type="VEuPathDB" id="MicrosporidiaDB:VCUG_00802"/>
<gene>
    <name evidence="2" type="ORF">VCUG_00802</name>
</gene>
<dbReference type="Proteomes" id="UP000011081">
    <property type="component" value="Unassembled WGS sequence"/>
</dbReference>
<feature type="compositionally biased region" description="Basic and acidic residues" evidence="1">
    <location>
        <begin position="193"/>
        <end position="208"/>
    </location>
</feature>
<dbReference type="EMBL" id="GL877413">
    <property type="protein sequence ID" value="ELA47720.1"/>
    <property type="molecule type" value="Genomic_DNA"/>
</dbReference>
<organism evidence="2 3">
    <name type="scientific">Vavraia culicis (isolate floridensis)</name>
    <name type="common">Microsporidian parasite</name>
    <dbReference type="NCBI Taxonomy" id="948595"/>
    <lineage>
        <taxon>Eukaryota</taxon>
        <taxon>Fungi</taxon>
        <taxon>Fungi incertae sedis</taxon>
        <taxon>Microsporidia</taxon>
        <taxon>Pleistophoridae</taxon>
        <taxon>Vavraia</taxon>
    </lineage>
</organism>
<reference evidence="3" key="1">
    <citation type="submission" date="2011-03" db="EMBL/GenBank/DDBJ databases">
        <title>The genome sequence of Vavraia culicis strain floridensis.</title>
        <authorList>
            <consortium name="The Broad Institute Genome Sequencing Platform"/>
            <person name="Cuomo C."/>
            <person name="Becnel J."/>
            <person name="Sanscrainte N."/>
            <person name="Young S.K."/>
            <person name="Zeng Q."/>
            <person name="Gargeya S."/>
            <person name="Fitzgerald M."/>
            <person name="Haas B."/>
            <person name="Abouelleil A."/>
            <person name="Alvarado L."/>
            <person name="Arachchi H.M."/>
            <person name="Berlin A."/>
            <person name="Chapman S.B."/>
            <person name="Gearin G."/>
            <person name="Goldberg J."/>
            <person name="Griggs A."/>
            <person name="Gujja S."/>
            <person name="Hansen M."/>
            <person name="Heiman D."/>
            <person name="Howarth C."/>
            <person name="Larimer J."/>
            <person name="Lui A."/>
            <person name="MacDonald P.J.P."/>
            <person name="McCowen C."/>
            <person name="Montmayeur A."/>
            <person name="Murphy C."/>
            <person name="Neiman D."/>
            <person name="Pearson M."/>
            <person name="Priest M."/>
            <person name="Roberts A."/>
            <person name="Saif S."/>
            <person name="Shea T."/>
            <person name="Sisk P."/>
            <person name="Stolte C."/>
            <person name="Sykes S."/>
            <person name="Wortman J."/>
            <person name="Nusbaum C."/>
            <person name="Birren B."/>
        </authorList>
    </citation>
    <scope>NUCLEOTIDE SEQUENCE [LARGE SCALE GENOMIC DNA]</scope>
    <source>
        <strain evidence="3">floridensis</strain>
    </source>
</reference>
<protein>
    <submittedName>
        <fullName evidence="2">Uncharacterized protein</fullName>
    </submittedName>
</protein>
<dbReference type="HOGENOM" id="CLU_1147874_0_0_1"/>
<dbReference type="RefSeq" id="XP_008073822.1">
    <property type="nucleotide sequence ID" value="XM_008075631.1"/>
</dbReference>
<sequence length="208" mass="23662">MYIICLVALVHCSKKFHRYLIKSYDNRNALMKMSMNFNVRVTEESLNAPFLSDSVVAEVEEVQKIFAKIKMHGMYLCKSDESSNVMGLSIYSEDNCLWKVDPISKDGGVMLKIGGNFLVKTGEMDNRESSQGYKLRLVPFATADNGGWVMEKYRPYRNEGTDKDDVYSSSSDSDDSDSEAEQPPKKTSVIIGVEKKLRPDEKKKYHLK</sequence>
<dbReference type="OrthoDB" id="10445969at2759"/>
<dbReference type="OMA" id="TYLETNC"/>
<evidence type="ECO:0000313" key="2">
    <source>
        <dbReference type="EMBL" id="ELA47720.1"/>
    </source>
</evidence>
<feature type="region of interest" description="Disordered" evidence="1">
    <location>
        <begin position="159"/>
        <end position="208"/>
    </location>
</feature>
<name>L2GX87_VAVCU</name>
<dbReference type="AlphaFoldDB" id="L2GX87"/>
<proteinExistence type="predicted"/>